<evidence type="ECO:0000313" key="1">
    <source>
        <dbReference type="EMBL" id="MBW93264.1"/>
    </source>
</evidence>
<dbReference type="AlphaFoldDB" id="A0A2P2JIK1"/>
<sequence length="18" mass="1989">MVIYKNRKVATNSAIPAL</sequence>
<proteinExistence type="predicted"/>
<organism evidence="1">
    <name type="scientific">Rhizophora mucronata</name>
    <name type="common">Asiatic mangrove</name>
    <dbReference type="NCBI Taxonomy" id="61149"/>
    <lineage>
        <taxon>Eukaryota</taxon>
        <taxon>Viridiplantae</taxon>
        <taxon>Streptophyta</taxon>
        <taxon>Embryophyta</taxon>
        <taxon>Tracheophyta</taxon>
        <taxon>Spermatophyta</taxon>
        <taxon>Magnoliopsida</taxon>
        <taxon>eudicotyledons</taxon>
        <taxon>Gunneridae</taxon>
        <taxon>Pentapetalae</taxon>
        <taxon>rosids</taxon>
        <taxon>fabids</taxon>
        <taxon>Malpighiales</taxon>
        <taxon>Rhizophoraceae</taxon>
        <taxon>Rhizophora</taxon>
    </lineage>
</organism>
<accession>A0A2P2JIK1</accession>
<reference evidence="1" key="1">
    <citation type="submission" date="2018-02" db="EMBL/GenBank/DDBJ databases">
        <title>Rhizophora mucronata_Transcriptome.</title>
        <authorList>
            <person name="Meera S.P."/>
            <person name="Sreeshan A."/>
            <person name="Augustine A."/>
        </authorList>
    </citation>
    <scope>NUCLEOTIDE SEQUENCE</scope>
    <source>
        <tissue evidence="1">Leaf</tissue>
    </source>
</reference>
<dbReference type="EMBL" id="GGEC01012781">
    <property type="protein sequence ID" value="MBW93264.1"/>
    <property type="molecule type" value="Transcribed_RNA"/>
</dbReference>
<name>A0A2P2JIK1_RHIMU</name>
<protein>
    <submittedName>
        <fullName evidence="1">Aquaporin-like protein</fullName>
    </submittedName>
</protein>